<dbReference type="Gene3D" id="3.50.30.30">
    <property type="match status" value="1"/>
</dbReference>
<feature type="compositionally biased region" description="Basic and acidic residues" evidence="3">
    <location>
        <begin position="54"/>
        <end position="75"/>
    </location>
</feature>
<reference evidence="6" key="1">
    <citation type="journal article" date="2013" name="Nature">
        <title>Draft genome of the wheat A-genome progenitor Triticum urartu.</title>
        <authorList>
            <person name="Ling H.Q."/>
            <person name="Zhao S."/>
            <person name="Liu D."/>
            <person name="Wang J."/>
            <person name="Sun H."/>
            <person name="Zhang C."/>
            <person name="Fan H."/>
            <person name="Li D."/>
            <person name="Dong L."/>
            <person name="Tao Y."/>
            <person name="Gao C."/>
            <person name="Wu H."/>
            <person name="Li Y."/>
            <person name="Cui Y."/>
            <person name="Guo X."/>
            <person name="Zheng S."/>
            <person name="Wang B."/>
            <person name="Yu K."/>
            <person name="Liang Q."/>
            <person name="Yang W."/>
            <person name="Lou X."/>
            <person name="Chen J."/>
            <person name="Feng M."/>
            <person name="Jian J."/>
            <person name="Zhang X."/>
            <person name="Luo G."/>
            <person name="Jiang Y."/>
            <person name="Liu J."/>
            <person name="Wang Z."/>
            <person name="Sha Y."/>
            <person name="Zhang B."/>
            <person name="Wu H."/>
            <person name="Tang D."/>
            <person name="Shen Q."/>
            <person name="Xue P."/>
            <person name="Zou S."/>
            <person name="Wang X."/>
            <person name="Liu X."/>
            <person name="Wang F."/>
            <person name="Yang Y."/>
            <person name="An X."/>
            <person name="Dong Z."/>
            <person name="Zhang K."/>
            <person name="Zhang X."/>
            <person name="Luo M.C."/>
            <person name="Dvorak J."/>
            <person name="Tong Y."/>
            <person name="Wang J."/>
            <person name="Yang H."/>
            <person name="Li Z."/>
            <person name="Wang D."/>
            <person name="Zhang A."/>
            <person name="Wang J."/>
        </authorList>
    </citation>
    <scope>NUCLEOTIDE SEQUENCE</scope>
</reference>
<protein>
    <submittedName>
        <fullName evidence="6">Subtilisin-like protease</fullName>
    </submittedName>
</protein>
<name>M7ZKD0_TRIUA</name>
<organism evidence="6">
    <name type="scientific">Triticum urartu</name>
    <name type="common">Red wild einkorn</name>
    <name type="synonym">Crithodium urartu</name>
    <dbReference type="NCBI Taxonomy" id="4572"/>
    <lineage>
        <taxon>Eukaryota</taxon>
        <taxon>Viridiplantae</taxon>
        <taxon>Streptophyta</taxon>
        <taxon>Embryophyta</taxon>
        <taxon>Tracheophyta</taxon>
        <taxon>Spermatophyta</taxon>
        <taxon>Magnoliopsida</taxon>
        <taxon>Liliopsida</taxon>
        <taxon>Poales</taxon>
        <taxon>Poaceae</taxon>
        <taxon>BOP clade</taxon>
        <taxon>Pooideae</taxon>
        <taxon>Triticodae</taxon>
        <taxon>Triticeae</taxon>
        <taxon>Triticinae</taxon>
        <taxon>Triticum</taxon>
    </lineage>
</organism>
<gene>
    <name evidence="6" type="ORF">TRIUR3_06647</name>
</gene>
<evidence type="ECO:0000256" key="2">
    <source>
        <dbReference type="ARBA" id="ARBA00022729"/>
    </source>
</evidence>
<evidence type="ECO:0000313" key="6">
    <source>
        <dbReference type="EMBL" id="EMS63703.1"/>
    </source>
</evidence>
<dbReference type="STRING" id="4572.M7ZKD0"/>
<feature type="domain" description="Peptidase S8/S53" evidence="4">
    <location>
        <begin position="138"/>
        <end position="399"/>
    </location>
</feature>
<dbReference type="GO" id="GO:0006508">
    <property type="term" value="P:proteolysis"/>
    <property type="evidence" value="ECO:0007669"/>
    <property type="project" value="UniProtKB-KW"/>
</dbReference>
<dbReference type="CDD" id="cd02120">
    <property type="entry name" value="PA_subtilisin_like"/>
    <property type="match status" value="1"/>
</dbReference>
<keyword evidence="6" id="KW-0645">Protease</keyword>
<dbReference type="EMBL" id="KD065530">
    <property type="protein sequence ID" value="EMS63703.1"/>
    <property type="molecule type" value="Genomic_DNA"/>
</dbReference>
<dbReference type="eggNOG" id="ENOG502QT5U">
    <property type="taxonomic scope" value="Eukaryota"/>
</dbReference>
<dbReference type="AlphaFoldDB" id="M7ZKD0"/>
<feature type="compositionally biased region" description="Basic and acidic residues" evidence="3">
    <location>
        <begin position="116"/>
        <end position="127"/>
    </location>
</feature>
<dbReference type="PANTHER" id="PTHR10795">
    <property type="entry name" value="PROPROTEIN CONVERTASE SUBTILISIN/KEXIN"/>
    <property type="match status" value="1"/>
</dbReference>
<dbReference type="InterPro" id="IPR000209">
    <property type="entry name" value="Peptidase_S8/S53_dom"/>
</dbReference>
<comment type="similarity">
    <text evidence="1">Belongs to the peptidase S8 family.</text>
</comment>
<dbReference type="Gene3D" id="3.40.50.200">
    <property type="entry name" value="Peptidase S8/S53 domain"/>
    <property type="match status" value="1"/>
</dbReference>
<proteinExistence type="inferred from homology"/>
<feature type="region of interest" description="Disordered" evidence="3">
    <location>
        <begin position="42"/>
        <end position="77"/>
    </location>
</feature>
<dbReference type="InterPro" id="IPR045051">
    <property type="entry name" value="SBT"/>
</dbReference>
<keyword evidence="2" id="KW-0732">Signal</keyword>
<dbReference type="Pfam" id="PF00082">
    <property type="entry name" value="Peptidase_S8"/>
    <property type="match status" value="1"/>
</dbReference>
<dbReference type="InterPro" id="IPR036852">
    <property type="entry name" value="Peptidase_S8/S53_dom_sf"/>
</dbReference>
<dbReference type="SUPFAM" id="SSF52743">
    <property type="entry name" value="Subtilisin-like"/>
    <property type="match status" value="1"/>
</dbReference>
<evidence type="ECO:0000256" key="1">
    <source>
        <dbReference type="ARBA" id="ARBA00011073"/>
    </source>
</evidence>
<sequence length="468" mass="49951">MAHADGIDSSQQPQGALHLFLVLVETVLEAAELWRAQSAPGVPTRLRTPQQVQEQRDGEARSRTNVGEERARDAGLEEIEERSGGCLWVEFGGDEGVGPRSTQHERSVVHASQRPSEPRRHTGHPRDADEDDELPMPKVCFVGKGCDRDDILAAIDDALDEGIDVLSMSLGADDAGDFAADPIALGGFSSVMRGVFVCTSAGNQGPSPATVANEAPWLLTVAAATTDRTFSADVNTYVSVQQPLVIDTAPDGTCSDKTVLTAKQVAGKIVLCISGGNLTNLEKGSILHDAGAIAMIIVQPEESGLVISPKAHALPATQVESKWSDKIMAYVNSTQSPTAQLVFKGALLGNRMAPVVAPFSSRGPSRQNQGILKPDITGPGVNIIAAVPMPNGLAQPPNEMAYKDVNQVQTFTVTIRTKDGQKMKERIAEGQLKWVSRKHVVRSPILVSSKKFFKENSMANNGQRVGDS</sequence>
<keyword evidence="6" id="KW-0378">Hydrolase</keyword>
<feature type="region of interest" description="Disordered" evidence="3">
    <location>
        <begin position="92"/>
        <end position="135"/>
    </location>
</feature>
<evidence type="ECO:0000259" key="5">
    <source>
        <dbReference type="Pfam" id="PF02225"/>
    </source>
</evidence>
<dbReference type="InterPro" id="IPR003137">
    <property type="entry name" value="PA_domain"/>
</dbReference>
<evidence type="ECO:0000259" key="4">
    <source>
        <dbReference type="Pfam" id="PF00082"/>
    </source>
</evidence>
<evidence type="ECO:0000256" key="3">
    <source>
        <dbReference type="SAM" id="MobiDB-lite"/>
    </source>
</evidence>
<dbReference type="GO" id="GO:0004252">
    <property type="term" value="F:serine-type endopeptidase activity"/>
    <property type="evidence" value="ECO:0007669"/>
    <property type="project" value="InterPro"/>
</dbReference>
<accession>M7ZKD0</accession>
<feature type="domain" description="PA" evidence="5">
    <location>
        <begin position="240"/>
        <end position="321"/>
    </location>
</feature>
<dbReference type="Pfam" id="PF02225">
    <property type="entry name" value="PA"/>
    <property type="match status" value="1"/>
</dbReference>